<evidence type="ECO:0000313" key="1">
    <source>
        <dbReference type="EMBL" id="SHK93428.1"/>
    </source>
</evidence>
<keyword evidence="2" id="KW-1185">Reference proteome</keyword>
<organism evidence="1 2">
    <name type="scientific">Chitinophaga jiangningensis</name>
    <dbReference type="NCBI Taxonomy" id="1419482"/>
    <lineage>
        <taxon>Bacteria</taxon>
        <taxon>Pseudomonadati</taxon>
        <taxon>Bacteroidota</taxon>
        <taxon>Chitinophagia</taxon>
        <taxon>Chitinophagales</taxon>
        <taxon>Chitinophagaceae</taxon>
        <taxon>Chitinophaga</taxon>
    </lineage>
</organism>
<reference evidence="1 2" key="1">
    <citation type="submission" date="2016-11" db="EMBL/GenBank/DDBJ databases">
        <authorList>
            <person name="Jaros S."/>
            <person name="Januszkiewicz K."/>
            <person name="Wedrychowicz H."/>
        </authorList>
    </citation>
    <scope>NUCLEOTIDE SEQUENCE [LARGE SCALE GENOMIC DNA]</scope>
    <source>
        <strain evidence="1 2">DSM 27406</strain>
    </source>
</reference>
<protein>
    <recommendedName>
        <fullName evidence="3">DNA replication protein DnaC</fullName>
    </recommendedName>
</protein>
<dbReference type="Proteomes" id="UP000184420">
    <property type="component" value="Unassembled WGS sequence"/>
</dbReference>
<accession>A0A1M6WIB2</accession>
<dbReference type="SUPFAM" id="SSF52540">
    <property type="entry name" value="P-loop containing nucleoside triphosphate hydrolases"/>
    <property type="match status" value="1"/>
</dbReference>
<gene>
    <name evidence="1" type="ORF">SAMN05444266_101637</name>
</gene>
<name>A0A1M6WIB2_9BACT</name>
<proteinExistence type="predicted"/>
<dbReference type="RefSeq" id="WP_143159809.1">
    <property type="nucleotide sequence ID" value="NZ_FRBL01000001.1"/>
</dbReference>
<dbReference type="OrthoDB" id="835620at2"/>
<sequence>MNRTNKVLSLEELLLPKVPSGLPDYELTEEEKQAAIIDAQAKKKAKVQYDLERQSEWQWEQVMAELPWKPSQLLTFATWKLATEQFHFDIDAENHAAVKALSLYFSGSEKFASAGKGFSLKKGLMICGDVGRGKTTLMKLFRCNPHKTYTLINCRSVADEFAVSGESVLMRYTNPIKTIPQPATFLQSEIGICFDDFGVEELKKSYGNTVNVLGEIIMNRYDSGLPHNFTHITTNHTAEEIEAKYSERVRSRMREMFNMIVLGGPDRRC</sequence>
<dbReference type="Gene3D" id="3.40.50.300">
    <property type="entry name" value="P-loop containing nucleotide triphosphate hydrolases"/>
    <property type="match status" value="1"/>
</dbReference>
<dbReference type="InterPro" id="IPR027417">
    <property type="entry name" value="P-loop_NTPase"/>
</dbReference>
<dbReference type="AlphaFoldDB" id="A0A1M6WIB2"/>
<evidence type="ECO:0000313" key="2">
    <source>
        <dbReference type="Proteomes" id="UP000184420"/>
    </source>
</evidence>
<dbReference type="EMBL" id="FRBL01000001">
    <property type="protein sequence ID" value="SHK93428.1"/>
    <property type="molecule type" value="Genomic_DNA"/>
</dbReference>
<evidence type="ECO:0008006" key="3">
    <source>
        <dbReference type="Google" id="ProtNLM"/>
    </source>
</evidence>
<dbReference type="STRING" id="1419482.SAMN05444266_101637"/>